<organism evidence="1 2">
    <name type="scientific">Trichobilharzia regenti</name>
    <name type="common">Nasal bird schistosome</name>
    <dbReference type="NCBI Taxonomy" id="157069"/>
    <lineage>
        <taxon>Eukaryota</taxon>
        <taxon>Metazoa</taxon>
        <taxon>Spiralia</taxon>
        <taxon>Lophotrochozoa</taxon>
        <taxon>Platyhelminthes</taxon>
        <taxon>Trematoda</taxon>
        <taxon>Digenea</taxon>
        <taxon>Strigeidida</taxon>
        <taxon>Schistosomatoidea</taxon>
        <taxon>Schistosomatidae</taxon>
        <taxon>Trichobilharzia</taxon>
    </lineage>
</organism>
<dbReference type="WBParaSite" id="TREG1_76940.1">
    <property type="protein sequence ID" value="TREG1_76940.1"/>
    <property type="gene ID" value="TREG1_76940"/>
</dbReference>
<dbReference type="Proteomes" id="UP000050795">
    <property type="component" value="Unassembled WGS sequence"/>
</dbReference>
<keyword evidence="1" id="KW-1185">Reference proteome</keyword>
<proteinExistence type="predicted"/>
<protein>
    <submittedName>
        <fullName evidence="2">Uncharacterized protein</fullName>
    </submittedName>
</protein>
<dbReference type="AlphaFoldDB" id="A0AA85KA89"/>
<reference evidence="1" key="1">
    <citation type="submission" date="2022-06" db="EMBL/GenBank/DDBJ databases">
        <authorList>
            <person name="Berger JAMES D."/>
            <person name="Berger JAMES D."/>
        </authorList>
    </citation>
    <scope>NUCLEOTIDE SEQUENCE [LARGE SCALE GENOMIC DNA]</scope>
</reference>
<name>A0AA85KA89_TRIRE</name>
<evidence type="ECO:0000313" key="1">
    <source>
        <dbReference type="Proteomes" id="UP000050795"/>
    </source>
</evidence>
<reference evidence="2" key="2">
    <citation type="submission" date="2023-11" db="UniProtKB">
        <authorList>
            <consortium name="WormBaseParasite"/>
        </authorList>
    </citation>
    <scope>IDENTIFICATION</scope>
</reference>
<accession>A0AA85KA89</accession>
<sequence>MRKKKKNKYQTLLKLSSKTTNYPKNFINKINTDIKFGRKRIPKTRTSTVIIPYRAKTADNIRRVLSKLNIRVFFKTSNTLRNNLVHIKDQMPKDSLYNFVYKIKCLECGATYIGQTSPERNQN</sequence>
<evidence type="ECO:0000313" key="2">
    <source>
        <dbReference type="WBParaSite" id="TREG1_76940.1"/>
    </source>
</evidence>